<proteinExistence type="inferred from homology"/>
<dbReference type="GO" id="GO:0016740">
    <property type="term" value="F:transferase activity"/>
    <property type="evidence" value="ECO:0007669"/>
    <property type="project" value="UniProtKB-KW"/>
</dbReference>
<dbReference type="SUPFAM" id="SSF56112">
    <property type="entry name" value="Protein kinase-like (PK-like)"/>
    <property type="match status" value="1"/>
</dbReference>
<feature type="domain" description="ABC1 atypical kinase-like" evidence="5">
    <location>
        <begin position="118"/>
        <end position="361"/>
    </location>
</feature>
<sequence length="492" mass="54748">MRGAMTKTLIVGGVAIGAGLVARRLATSEQVQRTWFARSAKLARMGARVGGTYASTAARKTFASAERRDELDREREFRTAEQVAAELGQMKGALMKLGQMASYLDDGLPEPLRLALAQLQSDAPPMSTDLARATVEAELGRPIDELFVEFDDEPIAAASIGQVHRAIIRSRDADGDAVERAVAVKVQYPGVGDAIASDLRNADMLGVLLKQSFGGLDPSEMVDEIKIRLADEVDYELEATNQQLFADFYRDHPFIRIPEVVPHYSTKRVLTTELAHGHRWADMLQWDQAARDRVGEIIFRFVFRSLYRFGAFNGDPHPGNYLFHDDGTVTFLDFGLVKHFTDDELDTFGSMVKAAAVDHDAPEFRRILEQIGMLQPGAPVDTDEVGEYFSLFYDTVRTDAEMTWTREYANSVVRHTFDRSSPISQYATVPRAFVFIQRINLGLYALLGELGATGNYRRIASELWTWIDGPPSTELGRAEAEWLASRPVSVAD</sequence>
<dbReference type="InterPro" id="IPR004147">
    <property type="entry name" value="ABC1_dom"/>
</dbReference>
<dbReference type="Proteomes" id="UP000011863">
    <property type="component" value="Chromosome"/>
</dbReference>
<dbReference type="OrthoDB" id="9795390at2"/>
<organism evidence="6 7">
    <name type="scientific">Ilumatobacter coccineus (strain NBRC 103263 / KCTC 29153 / YM16-304)</name>
    <dbReference type="NCBI Taxonomy" id="1313172"/>
    <lineage>
        <taxon>Bacteria</taxon>
        <taxon>Bacillati</taxon>
        <taxon>Actinomycetota</taxon>
        <taxon>Acidimicrobiia</taxon>
        <taxon>Acidimicrobiales</taxon>
        <taxon>Ilumatobacteraceae</taxon>
        <taxon>Ilumatobacter</taxon>
    </lineage>
</organism>
<dbReference type="InterPro" id="IPR034646">
    <property type="entry name" value="ADCK3_dom"/>
</dbReference>
<evidence type="ECO:0000256" key="4">
    <source>
        <dbReference type="ARBA" id="ARBA00022840"/>
    </source>
</evidence>
<keyword evidence="4" id="KW-0067">ATP-binding</keyword>
<dbReference type="EMBL" id="AP012057">
    <property type="protein sequence ID" value="BAN01609.1"/>
    <property type="molecule type" value="Genomic_DNA"/>
</dbReference>
<dbReference type="AlphaFoldDB" id="A0A6C7E8T5"/>
<gene>
    <name evidence="6" type="ORF">YM304_12950</name>
</gene>
<accession>A0A6C7E8T5</accession>
<dbReference type="PANTHER" id="PTHR43851:SF3">
    <property type="entry name" value="COENZYME Q8"/>
    <property type="match status" value="1"/>
</dbReference>
<evidence type="ECO:0000259" key="5">
    <source>
        <dbReference type="Pfam" id="PF03109"/>
    </source>
</evidence>
<evidence type="ECO:0000256" key="1">
    <source>
        <dbReference type="ARBA" id="ARBA00009670"/>
    </source>
</evidence>
<dbReference type="InterPro" id="IPR051409">
    <property type="entry name" value="Atypical_kinase_ADCK"/>
</dbReference>
<reference evidence="6 7" key="1">
    <citation type="journal article" date="2013" name="Int. J. Syst. Evol. Microbiol.">
        <title>Ilumatobacter nonamiense sp. nov. and Ilumatobacter coccineum sp. nov., isolated from seashore sand.</title>
        <authorList>
            <person name="Matsumoto A."/>
            <person name="Kasai H."/>
            <person name="Matsuo Y."/>
            <person name="Shizuri Y."/>
            <person name="Ichikawa N."/>
            <person name="Fujita N."/>
            <person name="Omura S."/>
            <person name="Takahashi Y."/>
        </authorList>
    </citation>
    <scope>NUCLEOTIDE SEQUENCE [LARGE SCALE GENOMIC DNA]</scope>
    <source>
        <strain evidence="7">NBRC 103263 / KCTC 29153 / YM16-304</strain>
    </source>
</reference>
<dbReference type="InterPro" id="IPR011009">
    <property type="entry name" value="Kinase-like_dom_sf"/>
</dbReference>
<evidence type="ECO:0000313" key="6">
    <source>
        <dbReference type="EMBL" id="BAN01609.1"/>
    </source>
</evidence>
<keyword evidence="7" id="KW-1185">Reference proteome</keyword>
<keyword evidence="3" id="KW-0547">Nucleotide-binding</keyword>
<name>A0A6C7E8T5_ILUCY</name>
<keyword evidence="2" id="KW-0808">Transferase</keyword>
<protein>
    <recommendedName>
        <fullName evidence="5">ABC1 atypical kinase-like domain-containing protein</fullName>
    </recommendedName>
</protein>
<dbReference type="KEGG" id="aym:YM304_12950"/>
<comment type="similarity">
    <text evidence="1">Belongs to the protein kinase superfamily. ADCK protein kinase family.</text>
</comment>
<evidence type="ECO:0000256" key="2">
    <source>
        <dbReference type="ARBA" id="ARBA00022679"/>
    </source>
</evidence>
<dbReference type="Pfam" id="PF03109">
    <property type="entry name" value="ABC1"/>
    <property type="match status" value="1"/>
</dbReference>
<dbReference type="CDD" id="cd13970">
    <property type="entry name" value="ABC1_ADCK3"/>
    <property type="match status" value="1"/>
</dbReference>
<dbReference type="GO" id="GO:0005524">
    <property type="term" value="F:ATP binding"/>
    <property type="evidence" value="ECO:0007669"/>
    <property type="project" value="UniProtKB-KW"/>
</dbReference>
<dbReference type="PANTHER" id="PTHR43851">
    <property type="match status" value="1"/>
</dbReference>
<evidence type="ECO:0000256" key="3">
    <source>
        <dbReference type="ARBA" id="ARBA00022741"/>
    </source>
</evidence>
<evidence type="ECO:0000313" key="7">
    <source>
        <dbReference type="Proteomes" id="UP000011863"/>
    </source>
</evidence>